<evidence type="ECO:0000313" key="2">
    <source>
        <dbReference type="EMBL" id="RUS52495.1"/>
    </source>
</evidence>
<dbReference type="GO" id="GO:0005975">
    <property type="term" value="P:carbohydrate metabolic process"/>
    <property type="evidence" value="ECO:0007669"/>
    <property type="project" value="InterPro"/>
</dbReference>
<comment type="caution">
    <text evidence="2">The sequence shown here is derived from an EMBL/GenBank/DDBJ whole genome shotgun (WGS) entry which is preliminary data.</text>
</comment>
<dbReference type="GO" id="GO:0016810">
    <property type="term" value="F:hydrolase activity, acting on carbon-nitrogen (but not peptide) bonds"/>
    <property type="evidence" value="ECO:0007669"/>
    <property type="project" value="InterPro"/>
</dbReference>
<dbReference type="AlphaFoldDB" id="A0A433RQ36"/>
<dbReference type="Pfam" id="PF01522">
    <property type="entry name" value="Polysacc_deac_1"/>
    <property type="match status" value="1"/>
</dbReference>
<gene>
    <name evidence="2" type="ORF">QI30_17200</name>
</gene>
<dbReference type="InterPro" id="IPR050248">
    <property type="entry name" value="Polysacc_deacetylase_ArnD"/>
</dbReference>
<dbReference type="CDD" id="cd10959">
    <property type="entry name" value="CE4_NodB_like_3"/>
    <property type="match status" value="1"/>
</dbReference>
<accession>A0A433RQ36</accession>
<dbReference type="PANTHER" id="PTHR10587">
    <property type="entry name" value="GLYCOSYL TRANSFERASE-RELATED"/>
    <property type="match status" value="1"/>
</dbReference>
<dbReference type="PROSITE" id="PS51677">
    <property type="entry name" value="NODB"/>
    <property type="match status" value="1"/>
</dbReference>
<dbReference type="Proteomes" id="UP000288623">
    <property type="component" value="Unassembled WGS sequence"/>
</dbReference>
<organism evidence="2 3">
    <name type="scientific">Candidatus Kurthia intestinigallinarum</name>
    <dbReference type="NCBI Taxonomy" id="1562256"/>
    <lineage>
        <taxon>Bacteria</taxon>
        <taxon>Bacillati</taxon>
        <taxon>Bacillota</taxon>
        <taxon>Bacilli</taxon>
        <taxon>Bacillales</taxon>
        <taxon>Caryophanaceae</taxon>
        <taxon>Kurthia</taxon>
    </lineage>
</organism>
<proteinExistence type="predicted"/>
<evidence type="ECO:0000259" key="1">
    <source>
        <dbReference type="PROSITE" id="PS51677"/>
    </source>
</evidence>
<dbReference type="EMBL" id="JTFC01000042">
    <property type="protein sequence ID" value="RUS52495.1"/>
    <property type="molecule type" value="Genomic_DNA"/>
</dbReference>
<name>A0A433RQ36_9BACL</name>
<dbReference type="SUPFAM" id="SSF88713">
    <property type="entry name" value="Glycoside hydrolase/deacetylase"/>
    <property type="match status" value="1"/>
</dbReference>
<evidence type="ECO:0000313" key="3">
    <source>
        <dbReference type="Proteomes" id="UP000288623"/>
    </source>
</evidence>
<keyword evidence="3" id="KW-1185">Reference proteome</keyword>
<protein>
    <submittedName>
        <fullName evidence="2">Polysaccharide deacetylase</fullName>
    </submittedName>
</protein>
<dbReference type="Gene3D" id="3.20.20.370">
    <property type="entry name" value="Glycoside hydrolase/deacetylase"/>
    <property type="match status" value="1"/>
</dbReference>
<reference evidence="2 3" key="1">
    <citation type="submission" date="2014-11" db="EMBL/GenBank/DDBJ databases">
        <title>Genome sequence and analysis of novel Kurthia sp.</title>
        <authorList>
            <person name="Lawson J.N."/>
            <person name="Gonzalez J.E."/>
            <person name="Rinauldi L."/>
            <person name="Xuan Z."/>
            <person name="Firman A."/>
            <person name="Shaddox L."/>
            <person name="Trudeau A."/>
            <person name="Shah S."/>
            <person name="Reiman D."/>
        </authorList>
    </citation>
    <scope>NUCLEOTIDE SEQUENCE [LARGE SCALE GENOMIC DNA]</scope>
    <source>
        <strain evidence="2 3">3B1D</strain>
    </source>
</reference>
<sequence length="236" mass="26501">MKKILAAAVGLAAAYTVIPTVFIRSTSYGIVQNNGMPGVMLTFDDGPNPAYTPQLLDLLKQYEIKAIFFVVAEKAERYPEIIKRMQQEGHVIGLHHYTHKNSYRLSPIGLYKEVAHAKEVVENLTQSKVALYRPTYGHISLATLPVSRKLNLTPVMWTGIFGDWKIRTCQTTLLQKLHAKRQDGATYVLHDCGQNPGADDTAPAYMLHQLSQFLHQATLEGQQFTDPKAWLEKNGH</sequence>
<dbReference type="OrthoDB" id="9812065at2"/>
<dbReference type="InterPro" id="IPR002509">
    <property type="entry name" value="NODB_dom"/>
</dbReference>
<dbReference type="RefSeq" id="WP_126991833.1">
    <property type="nucleotide sequence ID" value="NZ_JTFC01000042.1"/>
</dbReference>
<feature type="domain" description="NodB homology" evidence="1">
    <location>
        <begin position="37"/>
        <end position="225"/>
    </location>
</feature>
<dbReference type="InterPro" id="IPR011330">
    <property type="entry name" value="Glyco_hydro/deAcase_b/a-brl"/>
</dbReference>